<keyword evidence="3 6" id="KW-0067">ATP-binding</keyword>
<evidence type="ECO:0000256" key="3">
    <source>
        <dbReference type="ARBA" id="ARBA00022840"/>
    </source>
</evidence>
<keyword evidence="4 6" id="KW-0175">Coiled coil</keyword>
<evidence type="ECO:0000256" key="4">
    <source>
        <dbReference type="ARBA" id="ARBA00023054"/>
    </source>
</evidence>
<comment type="similarity">
    <text evidence="6">Belongs to the SMC family.</text>
</comment>
<keyword evidence="2 6" id="KW-0547">Nucleotide-binding</keyword>
<gene>
    <name evidence="6 8" type="primary">smc</name>
    <name evidence="8" type="ORF">GCM10007377_03230</name>
</gene>
<sequence>MYLKELTLKGFKSFAQPTVLRFEPGITAIVGPNGSGKSNVVDALAWVMGEQGARSLRGSQMDDVIFAGTSSKPALGRAEVSLTIDNSDHTLDIEYTEVTITRTLFRNSGSQYAINGTPCRLLDVQELLNDAGLGAHMHVIVGQGRLDAILHADPQGHRALIEEAAGILKHRRRKERALRKLDAAADNIQRLDDVLQEIHTRMGPLSRQASMSRKADMITARLHDARARLHAADAAAMQDQRQIVMQELTGVRLEHETLSGKLAVLADQIKQAEQLAQLTNPQLEQLHTVRRELDRLLERYRTLQTVATERARHHRESIVPVSQESVEPLLARVQELQTMAQHQETVISKAKLTLDQAVTSRTHHEHELARVRQAVDELQSVIQAHDAQISQLQQQYAAATAGLTQQEQRLQEANQRQEEAQAKVQSARDHIDTLQTQTRDELDEQTAATQLEQARDMLSTSRVAHTNAQHHEQEISQKIVAVQAKADAIDDTLQARDEALVQELPASLTQGEHVLGKLSSFLRVREGFEEAIALALEPLGQAFVVQSLSDIASTLQSTSARLALLAADSNTNADMDTDAQDAMHQKQQNLYNHEATYTLIEGFEPAAQLISARISEGKHAQQAQHITEAVQQLLGQTCVYTAQGQPSLAQLQAMWQRGWSRVLTTTQCWVSAHAVIQGSAGAYSDMSLIARRDQALTQVASLQQDLEQAQQEREQTQAAVAIAQAQVERLQQERNERKIQAARWKATLDGAEQALQQAQAELQTCVTRVAEQQDRVNHAQERVAVLQTALESAMQQSDNRGDPRTLQAHEREIEQKLSDARTHEQAAKQELSQAQTALESYQRQAHMLQDNAQTMQRKNEQTQQRNEQHQQVAQHLTQLASSAHHTIEQIAKDSAELEQELQRLQESSSAQQAQLRAWREQQHELSSKLTHIQQRQSTLDIERERLAIQFGQLEHAIRTDVGVSVEQAIAQYGPDQPVPVYAKDGSVSVDEHNQPLTRAFNRDEQTQEFEQATRQLARLGKINPLAVEEYDALQDRLSHLNQQRDDVINSRNDLLRLIDHLDTTMQHTFIEAFNATAYAFEEMFAVLFPGGSGKLVLDDYEHPLEAGVHVEARPAGKRVKQLSLLSGGERSLTTLALLFAIFTARPSPFYILDEVEAALDDMNLTRLLNAFEKLRESSQLLVITHQQRTMALADALVGVTMRADGVSATISQKMHNSTHNHDE</sequence>
<feature type="coiled-coil region" evidence="6">
    <location>
        <begin position="692"/>
        <end position="921"/>
    </location>
</feature>
<dbReference type="EMBL" id="BMDH01000001">
    <property type="protein sequence ID" value="GGI12892.1"/>
    <property type="molecule type" value="Genomic_DNA"/>
</dbReference>
<dbReference type="CDD" id="cd03278">
    <property type="entry name" value="ABC_SMC_barmotin"/>
    <property type="match status" value="1"/>
</dbReference>
<evidence type="ECO:0000256" key="5">
    <source>
        <dbReference type="ARBA" id="ARBA00023125"/>
    </source>
</evidence>
<dbReference type="GO" id="GO:0007059">
    <property type="term" value="P:chromosome segregation"/>
    <property type="evidence" value="ECO:0007669"/>
    <property type="project" value="UniProtKB-UniRule"/>
</dbReference>
<organism evidence="8 9">
    <name type="scientific">Galliscardovia ingluviei</name>
    <dbReference type="NCBI Taxonomy" id="1769422"/>
    <lineage>
        <taxon>Bacteria</taxon>
        <taxon>Bacillati</taxon>
        <taxon>Actinomycetota</taxon>
        <taxon>Actinomycetes</taxon>
        <taxon>Bifidobacteriales</taxon>
        <taxon>Bifidobacteriaceae</taxon>
        <taxon>Galliscardovia</taxon>
    </lineage>
</organism>
<dbReference type="GO" id="GO:0007062">
    <property type="term" value="P:sister chromatid cohesion"/>
    <property type="evidence" value="ECO:0007669"/>
    <property type="project" value="InterPro"/>
</dbReference>
<keyword evidence="1 6" id="KW-0963">Cytoplasm</keyword>
<comment type="subcellular location">
    <subcellularLocation>
        <location evidence="6">Cytoplasm</location>
    </subcellularLocation>
</comment>
<comment type="function">
    <text evidence="6">Required for chromosome condensation and partitioning.</text>
</comment>
<dbReference type="GO" id="GO:0003677">
    <property type="term" value="F:DNA binding"/>
    <property type="evidence" value="ECO:0007669"/>
    <property type="project" value="UniProtKB-UniRule"/>
</dbReference>
<dbReference type="GO" id="GO:0030261">
    <property type="term" value="P:chromosome condensation"/>
    <property type="evidence" value="ECO:0007669"/>
    <property type="project" value="InterPro"/>
</dbReference>
<evidence type="ECO:0000256" key="6">
    <source>
        <dbReference type="HAMAP-Rule" id="MF_01894"/>
    </source>
</evidence>
<feature type="coiled-coil region" evidence="6">
    <location>
        <begin position="255"/>
        <end position="306"/>
    </location>
</feature>
<feature type="coiled-coil region" evidence="6">
    <location>
        <begin position="167"/>
        <end position="194"/>
    </location>
</feature>
<name>A0A8J3EX85_9BIFI</name>
<keyword evidence="9" id="KW-1185">Reference proteome</keyword>
<keyword evidence="5 6" id="KW-0238">DNA-binding</keyword>
<dbReference type="PIRSF" id="PIRSF005719">
    <property type="entry name" value="SMC"/>
    <property type="match status" value="1"/>
</dbReference>
<dbReference type="HAMAP" id="MF_01894">
    <property type="entry name" value="Smc_prok"/>
    <property type="match status" value="1"/>
</dbReference>
<dbReference type="Proteomes" id="UP000619536">
    <property type="component" value="Unassembled WGS sequence"/>
</dbReference>
<dbReference type="SUPFAM" id="SSF52540">
    <property type="entry name" value="P-loop containing nucleoside triphosphate hydrolases"/>
    <property type="match status" value="1"/>
</dbReference>
<evidence type="ECO:0000313" key="9">
    <source>
        <dbReference type="Proteomes" id="UP000619536"/>
    </source>
</evidence>
<feature type="domain" description="RecF/RecN/SMC N-terminal" evidence="7">
    <location>
        <begin position="2"/>
        <end position="1207"/>
    </location>
</feature>
<dbReference type="InterPro" id="IPR003395">
    <property type="entry name" value="RecF/RecN/SMC_N"/>
</dbReference>
<feature type="coiled-coil region" evidence="6">
    <location>
        <begin position="368"/>
        <end position="437"/>
    </location>
</feature>
<dbReference type="GO" id="GO:0005737">
    <property type="term" value="C:cytoplasm"/>
    <property type="evidence" value="ECO:0007669"/>
    <property type="project" value="UniProtKB-SubCell"/>
</dbReference>
<reference evidence="8" key="1">
    <citation type="journal article" date="2014" name="Int. J. Syst. Evol. Microbiol.">
        <title>Complete genome sequence of Corynebacterium casei LMG S-19264T (=DSM 44701T), isolated from a smear-ripened cheese.</title>
        <authorList>
            <consortium name="US DOE Joint Genome Institute (JGI-PGF)"/>
            <person name="Walter F."/>
            <person name="Albersmeier A."/>
            <person name="Kalinowski J."/>
            <person name="Ruckert C."/>
        </authorList>
    </citation>
    <scope>NUCLEOTIDE SEQUENCE</scope>
    <source>
        <strain evidence="8">CCM 8606</strain>
    </source>
</reference>
<comment type="caution">
    <text evidence="8">The sequence shown here is derived from an EMBL/GenBank/DDBJ whole genome shotgun (WGS) entry which is preliminary data.</text>
</comment>
<reference evidence="8" key="2">
    <citation type="submission" date="2020-09" db="EMBL/GenBank/DDBJ databases">
        <authorList>
            <person name="Sun Q."/>
            <person name="Sedlacek I."/>
        </authorList>
    </citation>
    <scope>NUCLEOTIDE SEQUENCE</scope>
    <source>
        <strain evidence="8">CCM 8606</strain>
    </source>
</reference>
<dbReference type="FunFam" id="3.40.50.300:FF:000984">
    <property type="entry name" value="Chromosome partition protein Smc"/>
    <property type="match status" value="1"/>
</dbReference>
<evidence type="ECO:0000256" key="1">
    <source>
        <dbReference type="ARBA" id="ARBA00022490"/>
    </source>
</evidence>
<comment type="subunit">
    <text evidence="6">Homodimer.</text>
</comment>
<dbReference type="PANTHER" id="PTHR43977">
    <property type="entry name" value="STRUCTURAL MAINTENANCE OF CHROMOSOMES PROTEIN 3"/>
    <property type="match status" value="1"/>
</dbReference>
<dbReference type="GO" id="GO:0005524">
    <property type="term" value="F:ATP binding"/>
    <property type="evidence" value="ECO:0007669"/>
    <property type="project" value="UniProtKB-UniRule"/>
</dbReference>
<dbReference type="GO" id="GO:0016887">
    <property type="term" value="F:ATP hydrolysis activity"/>
    <property type="evidence" value="ECO:0007669"/>
    <property type="project" value="InterPro"/>
</dbReference>
<evidence type="ECO:0000256" key="2">
    <source>
        <dbReference type="ARBA" id="ARBA00022741"/>
    </source>
</evidence>
<evidence type="ECO:0000313" key="8">
    <source>
        <dbReference type="EMBL" id="GGI12892.1"/>
    </source>
</evidence>
<dbReference type="GO" id="GO:0006260">
    <property type="term" value="P:DNA replication"/>
    <property type="evidence" value="ECO:0007669"/>
    <property type="project" value="UniProtKB-UniRule"/>
</dbReference>
<evidence type="ECO:0000259" key="7">
    <source>
        <dbReference type="Pfam" id="PF02463"/>
    </source>
</evidence>
<dbReference type="InterPro" id="IPR024704">
    <property type="entry name" value="SMC"/>
</dbReference>
<protein>
    <recommendedName>
        <fullName evidence="6">Chromosome partition protein Smc</fullName>
    </recommendedName>
</protein>
<feature type="binding site" evidence="6">
    <location>
        <begin position="32"/>
        <end position="39"/>
    </location>
    <ligand>
        <name>ATP</name>
        <dbReference type="ChEBI" id="CHEBI:30616"/>
    </ligand>
</feature>
<dbReference type="Pfam" id="PF02463">
    <property type="entry name" value="SMC_N"/>
    <property type="match status" value="1"/>
</dbReference>
<feature type="coiled-coil region" evidence="6">
    <location>
        <begin position="1002"/>
        <end position="1050"/>
    </location>
</feature>
<dbReference type="Gene3D" id="3.40.50.300">
    <property type="entry name" value="P-loop containing nucleotide triphosphate hydrolases"/>
    <property type="match status" value="2"/>
</dbReference>
<accession>A0A8J3EX85</accession>
<dbReference type="InterPro" id="IPR027417">
    <property type="entry name" value="P-loop_NTPase"/>
</dbReference>
<comment type="domain">
    <text evidence="6">Contains large globular domains required for ATP hydrolysis at each terminus and a third globular domain forming a flexible hinge near the middle of the molecule. These domains are separated by coiled-coil structures.</text>
</comment>
<proteinExistence type="inferred from homology"/>
<dbReference type="NCBIfam" id="TIGR02168">
    <property type="entry name" value="SMC_prok_B"/>
    <property type="match status" value="1"/>
</dbReference>
<dbReference type="AlphaFoldDB" id="A0A8J3EX85"/>
<dbReference type="InterPro" id="IPR011890">
    <property type="entry name" value="SMC_prok"/>
</dbReference>